<dbReference type="Proteomes" id="UP000181909">
    <property type="component" value="Unassembled WGS sequence"/>
</dbReference>
<organism evidence="1 2">
    <name type="scientific">Streptomyces atratus</name>
    <dbReference type="NCBI Taxonomy" id="1893"/>
    <lineage>
        <taxon>Bacteria</taxon>
        <taxon>Bacillati</taxon>
        <taxon>Actinomycetota</taxon>
        <taxon>Actinomycetes</taxon>
        <taxon>Kitasatosporales</taxon>
        <taxon>Streptomycetaceae</taxon>
        <taxon>Streptomyces</taxon>
    </lineage>
</organism>
<name>A0A1K2AWA8_STRAR</name>
<dbReference type="EMBL" id="FPJO01000007">
    <property type="protein sequence ID" value="SFX90722.1"/>
    <property type="molecule type" value="Genomic_DNA"/>
</dbReference>
<protein>
    <submittedName>
        <fullName evidence="1">Uncharacterized protein</fullName>
    </submittedName>
</protein>
<evidence type="ECO:0000313" key="2">
    <source>
        <dbReference type="Proteomes" id="UP000181909"/>
    </source>
</evidence>
<dbReference type="STRING" id="1893.SAMN02787144_1007318"/>
<gene>
    <name evidence="1" type="ORF">SAMN02787144_1007318</name>
</gene>
<reference evidence="1 2" key="1">
    <citation type="submission" date="2016-11" db="EMBL/GenBank/DDBJ databases">
        <authorList>
            <person name="Jaros S."/>
            <person name="Januszkiewicz K."/>
            <person name="Wedrychowicz H."/>
        </authorList>
    </citation>
    <scope>NUCLEOTIDE SEQUENCE [LARGE SCALE GENOMIC DNA]</scope>
    <source>
        <strain evidence="1 2">OK807</strain>
    </source>
</reference>
<sequence>MVYALVMMARRETVTPEAPLKRGNSKIMHDGVRIVGLFDKNGMPKFFPSG</sequence>
<dbReference type="AlphaFoldDB" id="A0A1K2AWA8"/>
<evidence type="ECO:0000313" key="1">
    <source>
        <dbReference type="EMBL" id="SFX90722.1"/>
    </source>
</evidence>
<proteinExistence type="predicted"/>
<accession>A0A1K2AWA8</accession>